<accession>A0A7W6WJB9</accession>
<dbReference type="Proteomes" id="UP000555728">
    <property type="component" value="Unassembled WGS sequence"/>
</dbReference>
<name>A0A7W6WJB9_9PROT</name>
<keyword evidence="3" id="KW-1185">Reference proteome</keyword>
<evidence type="ECO:0000313" key="3">
    <source>
        <dbReference type="Proteomes" id="UP000555728"/>
    </source>
</evidence>
<dbReference type="Pfam" id="PF14588">
    <property type="entry name" value="YjgF_endoribonc"/>
    <property type="match status" value="1"/>
</dbReference>
<gene>
    <name evidence="2" type="ORF">GGD88_000730</name>
</gene>
<dbReference type="EMBL" id="JACIGI010000004">
    <property type="protein sequence ID" value="MBB4285016.1"/>
    <property type="molecule type" value="Genomic_DNA"/>
</dbReference>
<proteinExistence type="predicted"/>
<comment type="caution">
    <text evidence="2">The sequence shown here is derived from an EMBL/GenBank/DDBJ whole genome shotgun (WGS) entry which is preliminary data.</text>
</comment>
<dbReference type="InterPro" id="IPR035959">
    <property type="entry name" value="RutC-like_sf"/>
</dbReference>
<dbReference type="PANTHER" id="PTHR43760:SF1">
    <property type="entry name" value="ENDORIBONUCLEASE L-PSP_CHORISMATE MUTASE-LIKE DOMAIN-CONTAINING PROTEIN"/>
    <property type="match status" value="1"/>
</dbReference>
<dbReference type="AlphaFoldDB" id="A0A7W6WJB9"/>
<reference evidence="2 3" key="1">
    <citation type="submission" date="2020-08" db="EMBL/GenBank/DDBJ databases">
        <title>Genome sequencing of Purple Non-Sulfur Bacteria from various extreme environments.</title>
        <authorList>
            <person name="Mayer M."/>
        </authorList>
    </citation>
    <scope>NUCLEOTIDE SEQUENCE [LARGE SCALE GENOMIC DNA]</scope>
    <source>
        <strain evidence="2 3">JA135</strain>
    </source>
</reference>
<dbReference type="InterPro" id="IPR013813">
    <property type="entry name" value="Endoribo_LPSP/chorism_mut-like"/>
</dbReference>
<evidence type="ECO:0000313" key="2">
    <source>
        <dbReference type="EMBL" id="MBB4285016.1"/>
    </source>
</evidence>
<evidence type="ECO:0000259" key="1">
    <source>
        <dbReference type="Pfam" id="PF14588"/>
    </source>
</evidence>
<protein>
    <submittedName>
        <fullName evidence="2">Enamine deaminase RidA (YjgF/YER057c/UK114 family)</fullName>
    </submittedName>
</protein>
<feature type="domain" description="Endoribonuclease L-PSP/chorismate mutase-like" evidence="1">
    <location>
        <begin position="6"/>
        <end position="143"/>
    </location>
</feature>
<dbReference type="Gene3D" id="3.30.1330.40">
    <property type="entry name" value="RutC-like"/>
    <property type="match status" value="1"/>
</dbReference>
<dbReference type="SUPFAM" id="SSF55298">
    <property type="entry name" value="YjgF-like"/>
    <property type="match status" value="1"/>
</dbReference>
<organism evidence="2 3">
    <name type="scientific">Roseospira goensis</name>
    <dbReference type="NCBI Taxonomy" id="391922"/>
    <lineage>
        <taxon>Bacteria</taxon>
        <taxon>Pseudomonadati</taxon>
        <taxon>Pseudomonadota</taxon>
        <taxon>Alphaproteobacteria</taxon>
        <taxon>Rhodospirillales</taxon>
        <taxon>Rhodospirillaceae</taxon>
        <taxon>Roseospira</taxon>
    </lineage>
</organism>
<dbReference type="PANTHER" id="PTHR43760">
    <property type="entry name" value="ENDORIBONUCLEASE-RELATED"/>
    <property type="match status" value="1"/>
</dbReference>
<dbReference type="RefSeq" id="WP_184431804.1">
    <property type="nucleotide sequence ID" value="NZ_JACIGI010000004.1"/>
</dbReference>
<dbReference type="CDD" id="cd02199">
    <property type="entry name" value="YjgF_YER057c_UK114_like_1"/>
    <property type="match status" value="1"/>
</dbReference>
<sequence>MSAEIEARLSALGITLPTAAAPVANYVPAVRTGSLVVLSGQIPLADGAPAVTGLMGRDLTLEDGQAAARLCGVNLIAQLKAVCDGDLGRVARIVRLGVFVAATPDYTDHPKVANGVSDLMVDVFGEAGRHARAAVGCASLPLGVPVEVDAMVEIRD</sequence>